<dbReference type="RefSeq" id="WP_120812513.1">
    <property type="nucleotide sequence ID" value="NZ_RBID01000019.1"/>
</dbReference>
<proteinExistence type="predicted"/>
<dbReference type="InterPro" id="IPR008317">
    <property type="entry name" value="UCP030561"/>
</dbReference>
<sequence length="121" mass="13746">MLSPEQVVQAQLEAYNARDLDALLACYAADARMYVYPATLVAEGREELRERMRQRFAEPDLHARLLRRVVLGEVVIDDEIVTRNFPEGRGTQAMTMIYRVSDGRIRDASAIMGEMRLDASV</sequence>
<name>A0A495AYB4_VOGIN</name>
<dbReference type="InterPro" id="IPR037401">
    <property type="entry name" value="SnoaL-like"/>
</dbReference>
<organism evidence="2 3">
    <name type="scientific">Vogesella indigofera</name>
    <name type="common">Pseudomonas indigofera</name>
    <dbReference type="NCBI Taxonomy" id="45465"/>
    <lineage>
        <taxon>Bacteria</taxon>
        <taxon>Pseudomonadati</taxon>
        <taxon>Pseudomonadota</taxon>
        <taxon>Betaproteobacteria</taxon>
        <taxon>Neisseriales</taxon>
        <taxon>Chromobacteriaceae</taxon>
        <taxon>Vogesella</taxon>
    </lineage>
</organism>
<dbReference type="Pfam" id="PF12680">
    <property type="entry name" value="SnoaL_2"/>
    <property type="match status" value="1"/>
</dbReference>
<dbReference type="PIRSF" id="PIRSF030561">
    <property type="entry name" value="UCP030561"/>
    <property type="match status" value="1"/>
</dbReference>
<dbReference type="EMBL" id="RBID01000019">
    <property type="protein sequence ID" value="RKQ53363.1"/>
    <property type="molecule type" value="Genomic_DNA"/>
</dbReference>
<dbReference type="SUPFAM" id="SSF54427">
    <property type="entry name" value="NTF2-like"/>
    <property type="match status" value="1"/>
</dbReference>
<evidence type="ECO:0000313" key="2">
    <source>
        <dbReference type="EMBL" id="RKQ53363.1"/>
    </source>
</evidence>
<evidence type="ECO:0000259" key="1">
    <source>
        <dbReference type="Pfam" id="PF12680"/>
    </source>
</evidence>
<feature type="domain" description="SnoaL-like" evidence="1">
    <location>
        <begin position="8"/>
        <end position="106"/>
    </location>
</feature>
<gene>
    <name evidence="2" type="ORF">C8E02_3299</name>
</gene>
<dbReference type="InterPro" id="IPR032710">
    <property type="entry name" value="NTF2-like_dom_sf"/>
</dbReference>
<dbReference type="Proteomes" id="UP000279384">
    <property type="component" value="Unassembled WGS sequence"/>
</dbReference>
<accession>A0A495AYB4</accession>
<dbReference type="AlphaFoldDB" id="A0A495AYB4"/>
<evidence type="ECO:0000313" key="3">
    <source>
        <dbReference type="Proteomes" id="UP000279384"/>
    </source>
</evidence>
<reference evidence="2 3" key="1">
    <citation type="submission" date="2018-10" db="EMBL/GenBank/DDBJ databases">
        <title>Genomic Encyclopedia of Type Strains, Phase IV (KMG-IV): sequencing the most valuable type-strain genomes for metagenomic binning, comparative biology and taxonomic classification.</title>
        <authorList>
            <person name="Goeker M."/>
        </authorList>
    </citation>
    <scope>NUCLEOTIDE SEQUENCE [LARGE SCALE GENOMIC DNA]</scope>
    <source>
        <strain evidence="2 3">DSM 3303</strain>
    </source>
</reference>
<comment type="caution">
    <text evidence="2">The sequence shown here is derived from an EMBL/GenBank/DDBJ whole genome shotgun (WGS) entry which is preliminary data.</text>
</comment>
<dbReference type="Gene3D" id="3.10.450.50">
    <property type="match status" value="1"/>
</dbReference>
<protein>
    <recommendedName>
        <fullName evidence="1">SnoaL-like domain-containing protein</fullName>
    </recommendedName>
</protein>